<dbReference type="Pfam" id="PF10160">
    <property type="entry name" value="Tmemb_40"/>
    <property type="match status" value="1"/>
</dbReference>
<dbReference type="AlphaFoldDB" id="A0A815YEY7"/>
<feature type="transmembrane region" description="Helical" evidence="6">
    <location>
        <begin position="133"/>
        <end position="154"/>
    </location>
</feature>
<proteinExistence type="inferred from homology"/>
<evidence type="ECO:0000313" key="8">
    <source>
        <dbReference type="EMBL" id="CAF1569869.1"/>
    </source>
</evidence>
<comment type="subcellular location">
    <subcellularLocation>
        <location evidence="1">Membrane</location>
        <topology evidence="1">Multi-pass membrane protein</topology>
    </subcellularLocation>
</comment>
<evidence type="ECO:0000313" key="7">
    <source>
        <dbReference type="EMBL" id="CAF1291894.1"/>
    </source>
</evidence>
<gene>
    <name evidence="7" type="ORF">BJG266_LOCUS31791</name>
    <name evidence="8" type="ORF">QVE165_LOCUS48723</name>
</gene>
<feature type="transmembrane region" description="Helical" evidence="6">
    <location>
        <begin position="59"/>
        <end position="86"/>
    </location>
</feature>
<reference evidence="8" key="1">
    <citation type="submission" date="2021-02" db="EMBL/GenBank/DDBJ databases">
        <authorList>
            <person name="Nowell W R."/>
        </authorList>
    </citation>
    <scope>NUCLEOTIDE SEQUENCE</scope>
</reference>
<feature type="transmembrane region" description="Helical" evidence="6">
    <location>
        <begin position="98"/>
        <end position="121"/>
    </location>
</feature>
<dbReference type="InterPro" id="IPR018781">
    <property type="entry name" value="TPRA1/CAND2/CAND8"/>
</dbReference>
<feature type="transmembrane region" description="Helical" evidence="6">
    <location>
        <begin position="24"/>
        <end position="47"/>
    </location>
</feature>
<feature type="transmembrane region" description="Helical" evidence="6">
    <location>
        <begin position="214"/>
        <end position="235"/>
    </location>
</feature>
<keyword evidence="9" id="KW-1185">Reference proteome</keyword>
<dbReference type="EMBL" id="CAJNOM010000837">
    <property type="protein sequence ID" value="CAF1569869.1"/>
    <property type="molecule type" value="Genomic_DNA"/>
</dbReference>
<dbReference type="GO" id="GO:0004930">
    <property type="term" value="F:G protein-coupled receptor activity"/>
    <property type="evidence" value="ECO:0007669"/>
    <property type="project" value="TreeGrafter"/>
</dbReference>
<evidence type="ECO:0000256" key="2">
    <source>
        <dbReference type="ARBA" id="ARBA00010125"/>
    </source>
</evidence>
<keyword evidence="5 6" id="KW-0472">Membrane</keyword>
<evidence type="ECO:0000256" key="5">
    <source>
        <dbReference type="ARBA" id="ARBA00023136"/>
    </source>
</evidence>
<keyword evidence="4 6" id="KW-1133">Transmembrane helix</keyword>
<evidence type="ECO:0000313" key="9">
    <source>
        <dbReference type="Proteomes" id="UP000663832"/>
    </source>
</evidence>
<dbReference type="Proteomes" id="UP000663877">
    <property type="component" value="Unassembled WGS sequence"/>
</dbReference>
<dbReference type="OrthoDB" id="10027388at2759"/>
<dbReference type="EMBL" id="CAJNOI010000489">
    <property type="protein sequence ID" value="CAF1291894.1"/>
    <property type="molecule type" value="Genomic_DNA"/>
</dbReference>
<dbReference type="PANTHER" id="PTHR15876:SF8">
    <property type="entry name" value="TRANSMEMBRANE PROTEIN ADIPOCYTE-ASSOCIATED 1"/>
    <property type="match status" value="1"/>
</dbReference>
<dbReference type="GO" id="GO:0005886">
    <property type="term" value="C:plasma membrane"/>
    <property type="evidence" value="ECO:0007669"/>
    <property type="project" value="TreeGrafter"/>
</dbReference>
<comment type="caution">
    <text evidence="8">The sequence shown here is derived from an EMBL/GenBank/DDBJ whole genome shotgun (WGS) entry which is preliminary data.</text>
</comment>
<dbReference type="Proteomes" id="UP000663832">
    <property type="component" value="Unassembled WGS sequence"/>
</dbReference>
<protein>
    <submittedName>
        <fullName evidence="8">Uncharacterized protein</fullName>
    </submittedName>
</protein>
<organism evidence="8 9">
    <name type="scientific">Adineta steineri</name>
    <dbReference type="NCBI Taxonomy" id="433720"/>
    <lineage>
        <taxon>Eukaryota</taxon>
        <taxon>Metazoa</taxon>
        <taxon>Spiralia</taxon>
        <taxon>Gnathifera</taxon>
        <taxon>Rotifera</taxon>
        <taxon>Eurotatoria</taxon>
        <taxon>Bdelloidea</taxon>
        <taxon>Adinetida</taxon>
        <taxon>Adinetidae</taxon>
        <taxon>Adineta</taxon>
    </lineage>
</organism>
<sequence length="332" mass="39015">MLLDSKNLPFCVRFRTEKILSSKIRYFDVIILIPNLIFLFFIIIKWIRKRTKLNTNKPLLLSITCLLLSVILTNILRCLFVMIFSNQSFHAQEIIVKIFWLLIRFALLWTELSILLFGVCFGHSNSNRQSIKIIKILIASFIFSSIYTTSQAVLEFRRDTRPIQFQTTYYNLYSHGGMKFLFISSSIFLILYLIIFTLWCLCRRQQKFLPIRRSFYFYCFVLIFVNMIQVIGAMLNLTETTIWSMCIVEGMTCIFYTCFAPFVYYQFLRRVLSSKLLIPEILYADSTLTNNDEDDELIDTGANPFYNNSTDEKLDGQFEDITSSTNIIQPVL</sequence>
<comment type="similarity">
    <text evidence="2">Belongs to the UPF0359 family.</text>
</comment>
<evidence type="ECO:0000256" key="4">
    <source>
        <dbReference type="ARBA" id="ARBA00022989"/>
    </source>
</evidence>
<accession>A0A815YEY7</accession>
<feature type="transmembrane region" description="Helical" evidence="6">
    <location>
        <begin position="241"/>
        <end position="265"/>
    </location>
</feature>
<evidence type="ECO:0000256" key="3">
    <source>
        <dbReference type="ARBA" id="ARBA00022692"/>
    </source>
</evidence>
<dbReference type="PANTHER" id="PTHR15876">
    <property type="entry name" value="TRANSMEMBRANE PROTEIN ADIPOCYTE-ASSOCIATED 1"/>
    <property type="match status" value="1"/>
</dbReference>
<evidence type="ECO:0000256" key="1">
    <source>
        <dbReference type="ARBA" id="ARBA00004141"/>
    </source>
</evidence>
<evidence type="ECO:0000256" key="6">
    <source>
        <dbReference type="SAM" id="Phobius"/>
    </source>
</evidence>
<keyword evidence="3 6" id="KW-0812">Transmembrane</keyword>
<name>A0A815YEY7_9BILA</name>
<feature type="transmembrane region" description="Helical" evidence="6">
    <location>
        <begin position="180"/>
        <end position="202"/>
    </location>
</feature>